<dbReference type="RefSeq" id="WP_377370073.1">
    <property type="nucleotide sequence ID" value="NZ_JBHTMN010000024.1"/>
</dbReference>
<dbReference type="EMBL" id="JBHTMN010000024">
    <property type="protein sequence ID" value="MFD1385157.1"/>
    <property type="molecule type" value="Genomic_DNA"/>
</dbReference>
<evidence type="ECO:0008006" key="5">
    <source>
        <dbReference type="Google" id="ProtNLM"/>
    </source>
</evidence>
<evidence type="ECO:0000256" key="1">
    <source>
        <dbReference type="SAM" id="MobiDB-lite"/>
    </source>
</evidence>
<comment type="caution">
    <text evidence="3">The sequence shown here is derived from an EMBL/GenBank/DDBJ whole genome shotgun (WGS) entry which is preliminary data.</text>
</comment>
<evidence type="ECO:0000313" key="4">
    <source>
        <dbReference type="Proteomes" id="UP001597059"/>
    </source>
</evidence>
<dbReference type="Proteomes" id="UP001597059">
    <property type="component" value="Unassembled WGS sequence"/>
</dbReference>
<evidence type="ECO:0000256" key="2">
    <source>
        <dbReference type="SAM" id="Phobius"/>
    </source>
</evidence>
<feature type="compositionally biased region" description="Low complexity" evidence="1">
    <location>
        <begin position="84"/>
        <end position="95"/>
    </location>
</feature>
<evidence type="ECO:0000313" key="3">
    <source>
        <dbReference type="EMBL" id="MFD1385157.1"/>
    </source>
</evidence>
<organism evidence="3 4">
    <name type="scientific">Rhodanobacter aciditrophus</name>
    <dbReference type="NCBI Taxonomy" id="1623218"/>
    <lineage>
        <taxon>Bacteria</taxon>
        <taxon>Pseudomonadati</taxon>
        <taxon>Pseudomonadota</taxon>
        <taxon>Gammaproteobacteria</taxon>
        <taxon>Lysobacterales</taxon>
        <taxon>Rhodanobacteraceae</taxon>
        <taxon>Rhodanobacter</taxon>
    </lineage>
</organism>
<protein>
    <recommendedName>
        <fullName evidence="5">LPXTG cell wall anchor domain-containing protein</fullName>
    </recommendedName>
</protein>
<feature type="region of interest" description="Disordered" evidence="1">
    <location>
        <begin position="77"/>
        <end position="116"/>
    </location>
</feature>
<keyword evidence="2" id="KW-1133">Transmembrane helix</keyword>
<accession>A0ABW4B4K2</accession>
<feature type="transmembrane region" description="Helical" evidence="2">
    <location>
        <begin position="119"/>
        <end position="137"/>
    </location>
</feature>
<keyword evidence="2" id="KW-0472">Membrane</keyword>
<keyword evidence="4" id="KW-1185">Reference proteome</keyword>
<keyword evidence="2" id="KW-0812">Transmembrane</keyword>
<proteinExistence type="predicted"/>
<name>A0ABW4B4K2_9GAMM</name>
<sequence length="148" mass="15727">MAETIGFIQCSERHCKEIAEVRKASGKRSSLYTVCPACGTNQGNGAARQKYLADNLKVTVDDIGFVVKLNEKVTRPVTEEEKAAISSKQAASSVSEDTENKPNPIPTDKPKAIPTAPPALLGALALAAALLTAVFATRKPSKHKEHTA</sequence>
<reference evidence="4" key="1">
    <citation type="journal article" date="2019" name="Int. J. Syst. Evol. Microbiol.">
        <title>The Global Catalogue of Microorganisms (GCM) 10K type strain sequencing project: providing services to taxonomists for standard genome sequencing and annotation.</title>
        <authorList>
            <consortium name="The Broad Institute Genomics Platform"/>
            <consortium name="The Broad Institute Genome Sequencing Center for Infectious Disease"/>
            <person name="Wu L."/>
            <person name="Ma J."/>
        </authorList>
    </citation>
    <scope>NUCLEOTIDE SEQUENCE [LARGE SCALE GENOMIC DNA]</scope>
    <source>
        <strain evidence="4">JCM 30774</strain>
    </source>
</reference>
<gene>
    <name evidence="3" type="ORF">ACFQ45_17540</name>
</gene>